<sequence length="107" mass="12192">MRDFYMEISFHFKSPIVPFVGKITPLNTYKIWKRDGNLCTDTSLIGFDGLKIQRVDQSFLFLGDGDRDFGVPSGSLLVLNRDKWKIFYAFENVGTPMSEADVGRLCS</sequence>
<feature type="domain" description="Ankyrin repeat" evidence="4">
    <location>
        <begin position="41"/>
        <end position="102"/>
    </location>
</feature>
<dbReference type="EMBL" id="DUZY01000006">
    <property type="protein sequence ID" value="DAD42923.1"/>
    <property type="molecule type" value="Genomic_DNA"/>
</dbReference>
<dbReference type="PANTHER" id="PTHR12447">
    <property type="entry name" value="ANKYRIN REPEAT DOMAIN-CONTAINING PROTEIN 13"/>
    <property type="match status" value="1"/>
</dbReference>
<comment type="subcellular location">
    <subcellularLocation>
        <location evidence="1">Endomembrane system</location>
    </subcellularLocation>
</comment>
<dbReference type="Pfam" id="PF11904">
    <property type="entry name" value="ANKRD13_C"/>
    <property type="match status" value="1"/>
</dbReference>
<dbReference type="GO" id="GO:0012505">
    <property type="term" value="C:endomembrane system"/>
    <property type="evidence" value="ECO:0007669"/>
    <property type="project" value="UniProtKB-SubCell"/>
</dbReference>
<keyword evidence="2" id="KW-0677">Repeat</keyword>
<reference evidence="5 6" key="1">
    <citation type="journal article" date="2020" name="Mol. Biol. Evol.">
        <title>Distinct Expression and Methylation Patterns for Genes with Different Fates following a Single Whole-Genome Duplication in Flowering Plants.</title>
        <authorList>
            <person name="Shi T."/>
            <person name="Rahmani R.S."/>
            <person name="Gugger P.F."/>
            <person name="Wang M."/>
            <person name="Li H."/>
            <person name="Zhang Y."/>
            <person name="Li Z."/>
            <person name="Wang Q."/>
            <person name="Van de Peer Y."/>
            <person name="Marchal K."/>
            <person name="Chen J."/>
        </authorList>
    </citation>
    <scope>NUCLEOTIDE SEQUENCE [LARGE SCALE GENOMIC DNA]</scope>
    <source>
        <tissue evidence="5">Leaf</tissue>
    </source>
</reference>
<evidence type="ECO:0000256" key="1">
    <source>
        <dbReference type="ARBA" id="ARBA00004308"/>
    </source>
</evidence>
<proteinExistence type="predicted"/>
<dbReference type="PANTHER" id="PTHR12447:SF7">
    <property type="entry name" value="ANKYRIN REPEAT FAMILY PROTEIN"/>
    <property type="match status" value="1"/>
</dbReference>
<comment type="caution">
    <text evidence="5">The sequence shown here is derived from an EMBL/GenBank/DDBJ whole genome shotgun (WGS) entry which is preliminary data.</text>
</comment>
<accession>A0A822ZED0</accession>
<dbReference type="InterPro" id="IPR055285">
    <property type="entry name" value="ANKRD13_C"/>
</dbReference>
<name>A0A822ZED0_NELNU</name>
<evidence type="ECO:0000259" key="4">
    <source>
        <dbReference type="Pfam" id="PF11904"/>
    </source>
</evidence>
<dbReference type="Proteomes" id="UP000607653">
    <property type="component" value="Unassembled WGS sequence"/>
</dbReference>
<keyword evidence="6" id="KW-1185">Reference proteome</keyword>
<evidence type="ECO:0000313" key="5">
    <source>
        <dbReference type="EMBL" id="DAD42923.1"/>
    </source>
</evidence>
<gene>
    <name evidence="5" type="ORF">HUJ06_001153</name>
</gene>
<dbReference type="AlphaFoldDB" id="A0A822ZED0"/>
<evidence type="ECO:0000256" key="2">
    <source>
        <dbReference type="ARBA" id="ARBA00022737"/>
    </source>
</evidence>
<organism evidence="5 6">
    <name type="scientific">Nelumbo nucifera</name>
    <name type="common">Sacred lotus</name>
    <dbReference type="NCBI Taxonomy" id="4432"/>
    <lineage>
        <taxon>Eukaryota</taxon>
        <taxon>Viridiplantae</taxon>
        <taxon>Streptophyta</taxon>
        <taxon>Embryophyta</taxon>
        <taxon>Tracheophyta</taxon>
        <taxon>Spermatophyta</taxon>
        <taxon>Magnoliopsida</taxon>
        <taxon>Proteales</taxon>
        <taxon>Nelumbonaceae</taxon>
        <taxon>Nelumbo</taxon>
    </lineage>
</organism>
<dbReference type="InterPro" id="IPR021832">
    <property type="entry name" value="ANKRD13"/>
</dbReference>
<keyword evidence="3" id="KW-0472">Membrane</keyword>
<evidence type="ECO:0000256" key="3">
    <source>
        <dbReference type="ARBA" id="ARBA00023136"/>
    </source>
</evidence>
<protein>
    <recommendedName>
        <fullName evidence="4">Ankyrin repeat domain-containing protein</fullName>
    </recommendedName>
</protein>
<evidence type="ECO:0000313" key="6">
    <source>
        <dbReference type="Proteomes" id="UP000607653"/>
    </source>
</evidence>